<name>A0ACB8SPR2_9AGAM</name>
<gene>
    <name evidence="1" type="ORF">BV25DRAFT_1919456</name>
</gene>
<evidence type="ECO:0000313" key="1">
    <source>
        <dbReference type="EMBL" id="KAI0058248.1"/>
    </source>
</evidence>
<comment type="caution">
    <text evidence="1">The sequence shown here is derived from an EMBL/GenBank/DDBJ whole genome shotgun (WGS) entry which is preliminary data.</text>
</comment>
<evidence type="ECO:0000313" key="2">
    <source>
        <dbReference type="Proteomes" id="UP000814140"/>
    </source>
</evidence>
<reference evidence="1" key="1">
    <citation type="submission" date="2021-03" db="EMBL/GenBank/DDBJ databases">
        <authorList>
            <consortium name="DOE Joint Genome Institute"/>
            <person name="Ahrendt S."/>
            <person name="Looney B.P."/>
            <person name="Miyauchi S."/>
            <person name="Morin E."/>
            <person name="Drula E."/>
            <person name="Courty P.E."/>
            <person name="Chicoki N."/>
            <person name="Fauchery L."/>
            <person name="Kohler A."/>
            <person name="Kuo A."/>
            <person name="Labutti K."/>
            <person name="Pangilinan J."/>
            <person name="Lipzen A."/>
            <person name="Riley R."/>
            <person name="Andreopoulos W."/>
            <person name="He G."/>
            <person name="Johnson J."/>
            <person name="Barry K.W."/>
            <person name="Grigoriev I.V."/>
            <person name="Nagy L."/>
            <person name="Hibbett D."/>
            <person name="Henrissat B."/>
            <person name="Matheny P.B."/>
            <person name="Labbe J."/>
            <person name="Martin F."/>
        </authorList>
    </citation>
    <scope>NUCLEOTIDE SEQUENCE</scope>
    <source>
        <strain evidence="1">HHB10654</strain>
    </source>
</reference>
<accession>A0ACB8SPR2</accession>
<proteinExistence type="predicted"/>
<sequence>MLSTGRGGQELRDLYQRQSLDFHFPLLNDFAALCYIGSLTEIIEAVQSGTAPPLDGTETPFKFGYATLVVAGSQRLKEAPAGHGMHAATLAFLLRNGCPPDVEDICRYTALQHCAMVKEGQPELLRLLLDKGAQVDHQDIYGMTAVTAAIMAGHTGAVDVLMEHGASITIPDADGTKAESIFLTAGPQVTAIVTKWLRHRTGEQAPMSDKACAGCGKAASVETKLKHCSACHSVLYCSAPCQKSHWKTHKLSCKPFTPTNVVTLKPVYMDSGELIPLATMTRNLTGYPTQRPSAREQRMAQQVGSYPKNVIVKIQVPWERSLDAAALNALQGPLLVYTKKRDFVCQIFREHAPAAYDRVCRVVRSKCVGGAKGYFAAELKSAEELVVKVGEILAEQPF</sequence>
<keyword evidence="2" id="KW-1185">Reference proteome</keyword>
<reference evidence="1" key="2">
    <citation type="journal article" date="2022" name="New Phytol.">
        <title>Evolutionary transition to the ectomycorrhizal habit in the genomes of a hyperdiverse lineage of mushroom-forming fungi.</title>
        <authorList>
            <person name="Looney B."/>
            <person name="Miyauchi S."/>
            <person name="Morin E."/>
            <person name="Drula E."/>
            <person name="Courty P.E."/>
            <person name="Kohler A."/>
            <person name="Kuo A."/>
            <person name="LaButti K."/>
            <person name="Pangilinan J."/>
            <person name="Lipzen A."/>
            <person name="Riley R."/>
            <person name="Andreopoulos W."/>
            <person name="He G."/>
            <person name="Johnson J."/>
            <person name="Nolan M."/>
            <person name="Tritt A."/>
            <person name="Barry K.W."/>
            <person name="Grigoriev I.V."/>
            <person name="Nagy L.G."/>
            <person name="Hibbett D."/>
            <person name="Henrissat B."/>
            <person name="Matheny P.B."/>
            <person name="Labbe J."/>
            <person name="Martin F.M."/>
        </authorList>
    </citation>
    <scope>NUCLEOTIDE SEQUENCE</scope>
    <source>
        <strain evidence="1">HHB10654</strain>
    </source>
</reference>
<protein>
    <submittedName>
        <fullName evidence="1">Ankyrin</fullName>
    </submittedName>
</protein>
<dbReference type="EMBL" id="MU277237">
    <property type="protein sequence ID" value="KAI0058248.1"/>
    <property type="molecule type" value="Genomic_DNA"/>
</dbReference>
<dbReference type="Proteomes" id="UP000814140">
    <property type="component" value="Unassembled WGS sequence"/>
</dbReference>
<organism evidence="1 2">
    <name type="scientific">Artomyces pyxidatus</name>
    <dbReference type="NCBI Taxonomy" id="48021"/>
    <lineage>
        <taxon>Eukaryota</taxon>
        <taxon>Fungi</taxon>
        <taxon>Dikarya</taxon>
        <taxon>Basidiomycota</taxon>
        <taxon>Agaricomycotina</taxon>
        <taxon>Agaricomycetes</taxon>
        <taxon>Russulales</taxon>
        <taxon>Auriscalpiaceae</taxon>
        <taxon>Artomyces</taxon>
    </lineage>
</organism>